<comment type="similarity">
    <text evidence="3 4">Belongs to the TRAFAC class myosin-kinesin ATPase superfamily. Kinesin family.</text>
</comment>
<sequence length="386" mass="41818">MEPVRVVVRIRPLNDRERAHGLQPAVRAVDATTVQIASNNGDDTTSSSARRFTLDRVFDPFCPQEAVFAESGVRQLVDYAMDGYSSTVFAYGQTGSGKTFTMSGGDEAQLGDGRGTPTPFSGVIPRSLAYLIDRIDALSATATFSVQASFLEIYNEVPRDLLRPSATGLYVRWAHDGGFFVENQVVVDCQSPGDLMAVFAEGHRNRHVAAHILNSDSSRSHCILTVYIKASAHDGGRTTSGKVSFVDLAGSERLRETQSSGGQMLRETSSINRSLFLLGKVIAALGARQASPAKSHVPYRDSLLTKLLMDSLGGTGRTVMIACVSPSSKHAKETFSTLSYAARTKRIQNRPAKRGEQHPGRASALALQERAHRLEAEVAHLRQLLA</sequence>
<dbReference type="GO" id="GO:0007052">
    <property type="term" value="P:mitotic spindle organization"/>
    <property type="evidence" value="ECO:0007669"/>
    <property type="project" value="TreeGrafter"/>
</dbReference>
<dbReference type="PANTHER" id="PTHR47969">
    <property type="entry name" value="CHROMOSOME-ASSOCIATED KINESIN KIF4A-RELATED"/>
    <property type="match status" value="1"/>
</dbReference>
<dbReference type="EMBL" id="CDSF01000119">
    <property type="protein sequence ID" value="CEP01828.1"/>
    <property type="molecule type" value="Genomic_DNA"/>
</dbReference>
<dbReference type="InterPro" id="IPR036961">
    <property type="entry name" value="Kinesin_motor_dom_sf"/>
</dbReference>
<dbReference type="CDD" id="cd00106">
    <property type="entry name" value="KISc"/>
    <property type="match status" value="1"/>
</dbReference>
<dbReference type="GO" id="GO:0005875">
    <property type="term" value="C:microtubule associated complex"/>
    <property type="evidence" value="ECO:0007669"/>
    <property type="project" value="TreeGrafter"/>
</dbReference>
<keyword evidence="3 4" id="KW-0505">Motor protein</keyword>
<keyword evidence="2 3" id="KW-0067">ATP-binding</keyword>
<reference evidence="6 7" key="1">
    <citation type="submission" date="2015-02" db="EMBL/GenBank/DDBJ databases">
        <authorList>
            <person name="Chooi Y.-H."/>
        </authorList>
    </citation>
    <scope>NUCLEOTIDE SEQUENCE [LARGE SCALE GENOMIC DNA]</scope>
    <source>
        <strain evidence="6">E3</strain>
    </source>
</reference>
<organism evidence="6 7">
    <name type="scientific">Plasmodiophora brassicae</name>
    <name type="common">Clubroot disease agent</name>
    <dbReference type="NCBI Taxonomy" id="37360"/>
    <lineage>
        <taxon>Eukaryota</taxon>
        <taxon>Sar</taxon>
        <taxon>Rhizaria</taxon>
        <taxon>Endomyxa</taxon>
        <taxon>Phytomyxea</taxon>
        <taxon>Plasmodiophorida</taxon>
        <taxon>Plasmodiophoridae</taxon>
        <taxon>Plasmodiophora</taxon>
    </lineage>
</organism>
<accession>A0A0G4J2H3</accession>
<name>A0A0G4J2H3_PLABS</name>
<dbReference type="PROSITE" id="PS50067">
    <property type="entry name" value="KINESIN_MOTOR_2"/>
    <property type="match status" value="1"/>
</dbReference>
<dbReference type="AlphaFoldDB" id="A0A0G4J2H3"/>
<dbReference type="FunFam" id="3.40.850.10:FF:000080">
    <property type="entry name" value="Kinesin-like protein"/>
    <property type="match status" value="1"/>
</dbReference>
<evidence type="ECO:0000256" key="4">
    <source>
        <dbReference type="RuleBase" id="RU000394"/>
    </source>
</evidence>
<evidence type="ECO:0000313" key="6">
    <source>
        <dbReference type="EMBL" id="CEP01828.1"/>
    </source>
</evidence>
<dbReference type="InterPro" id="IPR019821">
    <property type="entry name" value="Kinesin_motor_CS"/>
</dbReference>
<feature type="binding site" evidence="3">
    <location>
        <begin position="92"/>
        <end position="99"/>
    </location>
    <ligand>
        <name>ATP</name>
        <dbReference type="ChEBI" id="CHEBI:30616"/>
    </ligand>
</feature>
<feature type="domain" description="Kinesin motor" evidence="5">
    <location>
        <begin position="3"/>
        <end position="347"/>
    </location>
</feature>
<gene>
    <name evidence="6" type="ORF">PBRA_008770</name>
</gene>
<dbReference type="InterPro" id="IPR027417">
    <property type="entry name" value="P-loop_NTPase"/>
</dbReference>
<evidence type="ECO:0000256" key="2">
    <source>
        <dbReference type="ARBA" id="ARBA00022840"/>
    </source>
</evidence>
<dbReference type="Gene3D" id="3.40.850.10">
    <property type="entry name" value="Kinesin motor domain"/>
    <property type="match status" value="1"/>
</dbReference>
<keyword evidence="1 3" id="KW-0547">Nucleotide-binding</keyword>
<dbReference type="SUPFAM" id="SSF52540">
    <property type="entry name" value="P-loop containing nucleoside triphosphate hydrolases"/>
    <property type="match status" value="1"/>
</dbReference>
<keyword evidence="7" id="KW-1185">Reference proteome</keyword>
<dbReference type="SMART" id="SM00129">
    <property type="entry name" value="KISc"/>
    <property type="match status" value="1"/>
</dbReference>
<dbReference type="OrthoDB" id="3176171at2759"/>
<dbReference type="GO" id="GO:0008017">
    <property type="term" value="F:microtubule binding"/>
    <property type="evidence" value="ECO:0007669"/>
    <property type="project" value="InterPro"/>
</dbReference>
<dbReference type="Proteomes" id="UP000039324">
    <property type="component" value="Unassembled WGS sequence"/>
</dbReference>
<evidence type="ECO:0000256" key="1">
    <source>
        <dbReference type="ARBA" id="ARBA00022741"/>
    </source>
</evidence>
<dbReference type="InterPro" id="IPR027640">
    <property type="entry name" value="Kinesin-like_fam"/>
</dbReference>
<dbReference type="PROSITE" id="PS00411">
    <property type="entry name" value="KINESIN_MOTOR_1"/>
    <property type="match status" value="1"/>
</dbReference>
<proteinExistence type="inferred from homology"/>
<dbReference type="OMA" id="VFERTEM"/>
<dbReference type="GO" id="GO:0005874">
    <property type="term" value="C:microtubule"/>
    <property type="evidence" value="ECO:0007669"/>
    <property type="project" value="UniProtKB-KW"/>
</dbReference>
<dbReference type="Pfam" id="PF00225">
    <property type="entry name" value="Kinesin"/>
    <property type="match status" value="1"/>
</dbReference>
<protein>
    <recommendedName>
        <fullName evidence="4">Kinesin-like protein</fullName>
    </recommendedName>
</protein>
<evidence type="ECO:0000259" key="5">
    <source>
        <dbReference type="PROSITE" id="PS50067"/>
    </source>
</evidence>
<dbReference type="STRING" id="37360.A0A0G4J2H3"/>
<dbReference type="GO" id="GO:0007018">
    <property type="term" value="P:microtubule-based movement"/>
    <property type="evidence" value="ECO:0007669"/>
    <property type="project" value="InterPro"/>
</dbReference>
<keyword evidence="4" id="KW-0493">Microtubule</keyword>
<dbReference type="GO" id="GO:0003777">
    <property type="term" value="F:microtubule motor activity"/>
    <property type="evidence" value="ECO:0007669"/>
    <property type="project" value="InterPro"/>
</dbReference>
<dbReference type="PRINTS" id="PR00380">
    <property type="entry name" value="KINESINHEAVY"/>
</dbReference>
<dbReference type="GO" id="GO:0005524">
    <property type="term" value="F:ATP binding"/>
    <property type="evidence" value="ECO:0007669"/>
    <property type="project" value="UniProtKB-UniRule"/>
</dbReference>
<evidence type="ECO:0000256" key="3">
    <source>
        <dbReference type="PROSITE-ProRule" id="PRU00283"/>
    </source>
</evidence>
<feature type="non-terminal residue" evidence="6">
    <location>
        <position position="386"/>
    </location>
</feature>
<evidence type="ECO:0000313" key="7">
    <source>
        <dbReference type="Proteomes" id="UP000039324"/>
    </source>
</evidence>
<dbReference type="GO" id="GO:0051231">
    <property type="term" value="P:spindle elongation"/>
    <property type="evidence" value="ECO:0007669"/>
    <property type="project" value="TreeGrafter"/>
</dbReference>
<dbReference type="InterPro" id="IPR001752">
    <property type="entry name" value="Kinesin_motor_dom"/>
</dbReference>
<dbReference type="PANTHER" id="PTHR47969:SF33">
    <property type="entry name" value="KINESIN-LIKE PROTEIN"/>
    <property type="match status" value="1"/>
</dbReference>